<dbReference type="Gene3D" id="3.40.50.720">
    <property type="entry name" value="NAD(P)-binding Rossmann-like Domain"/>
    <property type="match status" value="1"/>
</dbReference>
<protein>
    <submittedName>
        <fullName evidence="6">17-beta-hydroxysteroid dehydrogenase type 2</fullName>
    </submittedName>
</protein>
<dbReference type="PANTHER" id="PTHR43313:SF3">
    <property type="entry name" value="17-BETA-HYDROXYSTEROID DEHYDROGENASE TYPE 2"/>
    <property type="match status" value="1"/>
</dbReference>
<evidence type="ECO:0000256" key="1">
    <source>
        <dbReference type="ARBA" id="ARBA00006484"/>
    </source>
</evidence>
<reference evidence="6" key="1">
    <citation type="submission" date="2025-08" db="UniProtKB">
        <authorList>
            <consortium name="RefSeq"/>
        </authorList>
    </citation>
    <scope>IDENTIFICATION</scope>
    <source>
        <tissue evidence="6">Blood</tissue>
    </source>
</reference>
<feature type="transmembrane region" description="Helical" evidence="4">
    <location>
        <begin position="66"/>
        <end position="87"/>
    </location>
</feature>
<evidence type="ECO:0000313" key="6">
    <source>
        <dbReference type="RefSeq" id="XP_067158981.1"/>
    </source>
</evidence>
<proteinExistence type="inferred from homology"/>
<dbReference type="Pfam" id="PF00106">
    <property type="entry name" value="adh_short"/>
    <property type="match status" value="1"/>
</dbReference>
<sequence length="393" mass="42244">MRMDALGAGSSLGWLYAGVMALFGATVLRAAKRSQVDAAGALAWTLLPASLGLLSCAALGACGGLVAFAAACLVSSAYLGAGAVLPVGDKAVLITGSDTGIGHALAKYLDNLGFVVFAGVLNKNGPGAEELRRTCSQRLSLLQLDITNPTQVKEAYLKVSEKVQNTGLWGVVNNAGILGFPADGELLPMSMYRQCMDVNFFGAVEVSKTFLPLLRKSQGRLVNISSMAGGIPLPKYAAYGASKAALSMFSGVMRQELSKWGIKVAAIHPSGFRTGIQGTPELWDKQEKDLMENLPAGVRRDYGEDYLLELKSYLLRMPAYCDSDLSPVLNDILHALLAKRPHGLYTPGKGAYMLLCIFCYFPLWVYDFFISKLQSFEPVPRVLRTSEARNKNL</sequence>
<feature type="transmembrane region" description="Helical" evidence="4">
    <location>
        <begin position="12"/>
        <end position="31"/>
    </location>
</feature>
<dbReference type="SUPFAM" id="SSF51735">
    <property type="entry name" value="NAD(P)-binding Rossmann-fold domains"/>
    <property type="match status" value="1"/>
</dbReference>
<keyword evidence="5" id="KW-1185">Reference proteome</keyword>
<evidence type="ECO:0000313" key="5">
    <source>
        <dbReference type="Proteomes" id="UP001652627"/>
    </source>
</evidence>
<dbReference type="PRINTS" id="PR00081">
    <property type="entry name" value="GDHRDH"/>
</dbReference>
<dbReference type="RefSeq" id="XP_067158981.1">
    <property type="nucleotide sequence ID" value="XM_067302880.1"/>
</dbReference>
<dbReference type="GeneID" id="106483270"/>
<evidence type="ECO:0000256" key="3">
    <source>
        <dbReference type="RuleBase" id="RU000363"/>
    </source>
</evidence>
<comment type="similarity">
    <text evidence="1 3">Belongs to the short-chain dehydrogenases/reductases (SDR) family.</text>
</comment>
<gene>
    <name evidence="6" type="primary">HSD17B2</name>
</gene>
<keyword evidence="4" id="KW-0472">Membrane</keyword>
<dbReference type="InterPro" id="IPR036291">
    <property type="entry name" value="NAD(P)-bd_dom_sf"/>
</dbReference>
<dbReference type="PROSITE" id="PS00061">
    <property type="entry name" value="ADH_SHORT"/>
    <property type="match status" value="1"/>
</dbReference>
<dbReference type="Proteomes" id="UP001652627">
    <property type="component" value="Chromosome 10"/>
</dbReference>
<feature type="transmembrane region" description="Helical" evidence="4">
    <location>
        <begin position="350"/>
        <end position="370"/>
    </location>
</feature>
<accession>A0ABM4F215</accession>
<evidence type="ECO:0000256" key="2">
    <source>
        <dbReference type="ARBA" id="ARBA00023002"/>
    </source>
</evidence>
<keyword evidence="4" id="KW-0812">Transmembrane</keyword>
<dbReference type="InterPro" id="IPR002347">
    <property type="entry name" value="SDR_fam"/>
</dbReference>
<keyword evidence="2" id="KW-0560">Oxidoreductase</keyword>
<evidence type="ECO:0000256" key="4">
    <source>
        <dbReference type="SAM" id="Phobius"/>
    </source>
</evidence>
<dbReference type="PRINTS" id="PR00080">
    <property type="entry name" value="SDRFAMILY"/>
</dbReference>
<keyword evidence="4" id="KW-1133">Transmembrane helix</keyword>
<organism evidence="5 6">
    <name type="scientific">Apteryx mantelli</name>
    <name type="common">North Island brown kiwi</name>
    <dbReference type="NCBI Taxonomy" id="2696672"/>
    <lineage>
        <taxon>Eukaryota</taxon>
        <taxon>Metazoa</taxon>
        <taxon>Chordata</taxon>
        <taxon>Craniata</taxon>
        <taxon>Vertebrata</taxon>
        <taxon>Euteleostomi</taxon>
        <taxon>Archelosauria</taxon>
        <taxon>Archosauria</taxon>
        <taxon>Dinosauria</taxon>
        <taxon>Saurischia</taxon>
        <taxon>Theropoda</taxon>
        <taxon>Coelurosauria</taxon>
        <taxon>Aves</taxon>
        <taxon>Palaeognathae</taxon>
        <taxon>Apterygiformes</taxon>
        <taxon>Apterygidae</taxon>
        <taxon>Apteryx</taxon>
    </lineage>
</organism>
<dbReference type="PANTHER" id="PTHR43313">
    <property type="entry name" value="SHORT-CHAIN DEHYDROGENASE/REDUCTASE FAMILY 9C"/>
    <property type="match status" value="1"/>
</dbReference>
<name>A0ABM4F215_9AVES</name>
<feature type="transmembrane region" description="Helical" evidence="4">
    <location>
        <begin position="38"/>
        <end position="60"/>
    </location>
</feature>
<dbReference type="InterPro" id="IPR020904">
    <property type="entry name" value="Sc_DH/Rdtase_CS"/>
</dbReference>
<dbReference type="CDD" id="cd09805">
    <property type="entry name" value="type2_17beta_HSD-like_SDR_c"/>
    <property type="match status" value="1"/>
</dbReference>